<evidence type="ECO:0000313" key="13">
    <source>
        <dbReference type="EMBL" id="MBD2542619.1"/>
    </source>
</evidence>
<protein>
    <recommendedName>
        <fullName evidence="1">non-specific serine/threonine protein kinase</fullName>
        <ecNumber evidence="1">2.7.11.1</ecNumber>
    </recommendedName>
</protein>
<feature type="transmembrane region" description="Helical" evidence="11">
    <location>
        <begin position="437"/>
        <end position="457"/>
    </location>
</feature>
<evidence type="ECO:0000256" key="2">
    <source>
        <dbReference type="ARBA" id="ARBA00022527"/>
    </source>
</evidence>
<gene>
    <name evidence="13" type="ORF">H6G72_01785</name>
</gene>
<dbReference type="Gene3D" id="3.30.200.20">
    <property type="entry name" value="Phosphorylase Kinase, domain 1"/>
    <property type="match status" value="1"/>
</dbReference>
<evidence type="ECO:0000256" key="10">
    <source>
        <dbReference type="SAM" id="MobiDB-lite"/>
    </source>
</evidence>
<keyword evidence="5 13" id="KW-0418">Kinase</keyword>
<feature type="domain" description="Protein kinase" evidence="12">
    <location>
        <begin position="37"/>
        <end position="305"/>
    </location>
</feature>
<keyword evidence="11" id="KW-1133">Transmembrane helix</keyword>
<dbReference type="EC" id="2.7.11.1" evidence="1"/>
<evidence type="ECO:0000259" key="12">
    <source>
        <dbReference type="PROSITE" id="PS50011"/>
    </source>
</evidence>
<dbReference type="CDD" id="cd14014">
    <property type="entry name" value="STKc_PknB_like"/>
    <property type="match status" value="1"/>
</dbReference>
<dbReference type="NCBIfam" id="NF045510">
    <property type="entry name" value="4Cys_prefix_kin"/>
    <property type="match status" value="1"/>
</dbReference>
<dbReference type="InterPro" id="IPR008271">
    <property type="entry name" value="Ser/Thr_kinase_AS"/>
</dbReference>
<proteinExistence type="predicted"/>
<evidence type="ECO:0000256" key="11">
    <source>
        <dbReference type="SAM" id="Phobius"/>
    </source>
</evidence>
<keyword evidence="2 13" id="KW-0723">Serine/threonine-protein kinase</keyword>
<evidence type="ECO:0000256" key="1">
    <source>
        <dbReference type="ARBA" id="ARBA00012513"/>
    </source>
</evidence>
<sequence>MSLCINPHCQKSQKQIDQGQNLFCDSCGSSLLISDIYRVISKLGHGGFGITYLIDDVGEQYVLKILHNLDPKAVELFNQEAEVLKKLDHPGIPKVDSSSPFIYHLNNRINSNHPPLNCLIMEYIQGENLYNYLQLRQFKPISEKAALRWLRQLVEILDLVHGANYFHRDIKPANIMLRNNGQLALIDFGTAREETQTYVQKQQGKQVTGIVSSGYTPYEQQDGQAETRSDFFALGRTFVFLLTGQEPANFPASISQGLQWQKSAQGYAQPLRDFIDELMRPDVKDRPANTTIILQRLAQLEQELYPKKKPNPPPQPPPPPPTTQLSVNPSQPLAVLNALKDLPWGGIASVLTFFCVAGYLLSLSLGNISDSDAELILLYSLLSIFCVNLCVIFEGIRKINKGWLFIYIVCLHLPNFIINFLASYGIFYGLNLTQNEIILVLSIFLSFLFGLFSVELYSSLIKQISCYKNNQLDKFTTFILRLITIYLGICFGSWIYHW</sequence>
<evidence type="ECO:0000256" key="8">
    <source>
        <dbReference type="ARBA" id="ARBA00048679"/>
    </source>
</evidence>
<feature type="region of interest" description="Disordered" evidence="10">
    <location>
        <begin position="306"/>
        <end position="326"/>
    </location>
</feature>
<comment type="catalytic activity">
    <reaction evidence="8">
        <text>L-seryl-[protein] + ATP = O-phospho-L-seryl-[protein] + ADP + H(+)</text>
        <dbReference type="Rhea" id="RHEA:17989"/>
        <dbReference type="Rhea" id="RHEA-COMP:9863"/>
        <dbReference type="Rhea" id="RHEA-COMP:11604"/>
        <dbReference type="ChEBI" id="CHEBI:15378"/>
        <dbReference type="ChEBI" id="CHEBI:29999"/>
        <dbReference type="ChEBI" id="CHEBI:30616"/>
        <dbReference type="ChEBI" id="CHEBI:83421"/>
        <dbReference type="ChEBI" id="CHEBI:456216"/>
        <dbReference type="EC" id="2.7.11.1"/>
    </reaction>
</comment>
<dbReference type="PANTHER" id="PTHR24363:SF0">
    <property type="entry name" value="SERINE_THREONINE KINASE LIKE DOMAIN CONTAINING 1"/>
    <property type="match status" value="1"/>
</dbReference>
<keyword evidence="11" id="KW-0812">Transmembrane</keyword>
<feature type="transmembrane region" description="Helical" evidence="11">
    <location>
        <begin position="405"/>
        <end position="431"/>
    </location>
</feature>
<dbReference type="Gene3D" id="1.10.510.10">
    <property type="entry name" value="Transferase(Phosphotransferase) domain 1"/>
    <property type="match status" value="1"/>
</dbReference>
<evidence type="ECO:0000313" key="14">
    <source>
        <dbReference type="Proteomes" id="UP000641954"/>
    </source>
</evidence>
<feature type="transmembrane region" description="Helical" evidence="11">
    <location>
        <begin position="478"/>
        <end position="496"/>
    </location>
</feature>
<feature type="transmembrane region" description="Helical" evidence="11">
    <location>
        <begin position="375"/>
        <end position="393"/>
    </location>
</feature>
<dbReference type="PANTHER" id="PTHR24363">
    <property type="entry name" value="SERINE/THREONINE PROTEIN KINASE"/>
    <property type="match status" value="1"/>
</dbReference>
<dbReference type="SUPFAM" id="SSF56112">
    <property type="entry name" value="Protein kinase-like (PK-like)"/>
    <property type="match status" value="1"/>
</dbReference>
<keyword evidence="3" id="KW-0808">Transferase</keyword>
<evidence type="ECO:0000256" key="5">
    <source>
        <dbReference type="ARBA" id="ARBA00022777"/>
    </source>
</evidence>
<evidence type="ECO:0000256" key="3">
    <source>
        <dbReference type="ARBA" id="ARBA00022679"/>
    </source>
</evidence>
<keyword evidence="6 9" id="KW-0067">ATP-binding</keyword>
<keyword evidence="14" id="KW-1185">Reference proteome</keyword>
<comment type="catalytic activity">
    <reaction evidence="7">
        <text>L-threonyl-[protein] + ATP = O-phospho-L-threonyl-[protein] + ADP + H(+)</text>
        <dbReference type="Rhea" id="RHEA:46608"/>
        <dbReference type="Rhea" id="RHEA-COMP:11060"/>
        <dbReference type="Rhea" id="RHEA-COMP:11605"/>
        <dbReference type="ChEBI" id="CHEBI:15378"/>
        <dbReference type="ChEBI" id="CHEBI:30013"/>
        <dbReference type="ChEBI" id="CHEBI:30616"/>
        <dbReference type="ChEBI" id="CHEBI:61977"/>
        <dbReference type="ChEBI" id="CHEBI:456216"/>
        <dbReference type="EC" id="2.7.11.1"/>
    </reaction>
</comment>
<organism evidence="13 14">
    <name type="scientific">Planktothricoides raciborskii FACHB-1370</name>
    <dbReference type="NCBI Taxonomy" id="2949576"/>
    <lineage>
        <taxon>Bacteria</taxon>
        <taxon>Bacillati</taxon>
        <taxon>Cyanobacteriota</taxon>
        <taxon>Cyanophyceae</taxon>
        <taxon>Oscillatoriophycideae</taxon>
        <taxon>Oscillatoriales</taxon>
        <taxon>Oscillatoriaceae</taxon>
        <taxon>Planktothricoides</taxon>
    </lineage>
</organism>
<reference evidence="13 14" key="1">
    <citation type="journal article" date="2020" name="ISME J.">
        <title>Comparative genomics reveals insights into cyanobacterial evolution and habitat adaptation.</title>
        <authorList>
            <person name="Chen M.Y."/>
            <person name="Teng W.K."/>
            <person name="Zhao L."/>
            <person name="Hu C.X."/>
            <person name="Zhou Y.K."/>
            <person name="Han B.P."/>
            <person name="Song L.R."/>
            <person name="Shu W.S."/>
        </authorList>
    </citation>
    <scope>NUCLEOTIDE SEQUENCE [LARGE SCALE GENOMIC DNA]</scope>
    <source>
        <strain evidence="13 14">FACHB-1370</strain>
    </source>
</reference>
<dbReference type="SMART" id="SM00220">
    <property type="entry name" value="S_TKc"/>
    <property type="match status" value="1"/>
</dbReference>
<feature type="compositionally biased region" description="Pro residues" evidence="10">
    <location>
        <begin position="311"/>
        <end position="322"/>
    </location>
</feature>
<dbReference type="RefSeq" id="WP_190876991.1">
    <property type="nucleotide sequence ID" value="NZ_JACJSK010000002.1"/>
</dbReference>
<feature type="binding site" evidence="9">
    <location>
        <position position="64"/>
    </location>
    <ligand>
        <name>ATP</name>
        <dbReference type="ChEBI" id="CHEBI:30616"/>
    </ligand>
</feature>
<keyword evidence="11" id="KW-0472">Membrane</keyword>
<dbReference type="Proteomes" id="UP000641954">
    <property type="component" value="Unassembled WGS sequence"/>
</dbReference>
<dbReference type="PROSITE" id="PS00107">
    <property type="entry name" value="PROTEIN_KINASE_ATP"/>
    <property type="match status" value="1"/>
</dbReference>
<name>A0ABR8E725_9CYAN</name>
<dbReference type="Pfam" id="PF00069">
    <property type="entry name" value="Pkinase"/>
    <property type="match status" value="1"/>
</dbReference>
<keyword evidence="4 9" id="KW-0547">Nucleotide-binding</keyword>
<dbReference type="GO" id="GO:0004674">
    <property type="term" value="F:protein serine/threonine kinase activity"/>
    <property type="evidence" value="ECO:0007669"/>
    <property type="project" value="UniProtKB-KW"/>
</dbReference>
<feature type="transmembrane region" description="Helical" evidence="11">
    <location>
        <begin position="342"/>
        <end position="363"/>
    </location>
</feature>
<dbReference type="InterPro" id="IPR011009">
    <property type="entry name" value="Kinase-like_dom_sf"/>
</dbReference>
<evidence type="ECO:0000256" key="9">
    <source>
        <dbReference type="PROSITE-ProRule" id="PRU10141"/>
    </source>
</evidence>
<evidence type="ECO:0000256" key="7">
    <source>
        <dbReference type="ARBA" id="ARBA00047899"/>
    </source>
</evidence>
<dbReference type="EMBL" id="JACJSK010000002">
    <property type="protein sequence ID" value="MBD2542619.1"/>
    <property type="molecule type" value="Genomic_DNA"/>
</dbReference>
<evidence type="ECO:0000256" key="4">
    <source>
        <dbReference type="ARBA" id="ARBA00022741"/>
    </source>
</evidence>
<dbReference type="PROSITE" id="PS50011">
    <property type="entry name" value="PROTEIN_KINASE_DOM"/>
    <property type="match status" value="1"/>
</dbReference>
<dbReference type="PROSITE" id="PS00108">
    <property type="entry name" value="PROTEIN_KINASE_ST"/>
    <property type="match status" value="1"/>
</dbReference>
<evidence type="ECO:0000256" key="6">
    <source>
        <dbReference type="ARBA" id="ARBA00022840"/>
    </source>
</evidence>
<comment type="caution">
    <text evidence="13">The sequence shown here is derived from an EMBL/GenBank/DDBJ whole genome shotgun (WGS) entry which is preliminary data.</text>
</comment>
<dbReference type="InterPro" id="IPR000719">
    <property type="entry name" value="Prot_kinase_dom"/>
</dbReference>
<accession>A0ABR8E725</accession>
<dbReference type="InterPro" id="IPR017441">
    <property type="entry name" value="Protein_kinase_ATP_BS"/>
</dbReference>